<feature type="compositionally biased region" description="Acidic residues" evidence="1">
    <location>
        <begin position="51"/>
        <end position="67"/>
    </location>
</feature>
<reference evidence="2" key="1">
    <citation type="submission" date="2016-04" db="EMBL/GenBank/DDBJ databases">
        <authorList>
            <person name="Nguyen H.D."/>
            <person name="Samba Siva P."/>
            <person name="Cullis J."/>
            <person name="Levesque C.A."/>
            <person name="Hambleton S."/>
        </authorList>
    </citation>
    <scope>NUCLEOTIDE SEQUENCE</scope>
    <source>
        <strain evidence="2">DAOMC 236426</strain>
    </source>
</reference>
<gene>
    <name evidence="2" type="ORF">A4X06_0g8473</name>
</gene>
<proteinExistence type="predicted"/>
<name>A0A8X7ST53_9BASI</name>
<accession>A0A8X7ST53</accession>
<evidence type="ECO:0000313" key="2">
    <source>
        <dbReference type="EMBL" id="KAE8239169.1"/>
    </source>
</evidence>
<dbReference type="EMBL" id="LWDE02001874">
    <property type="protein sequence ID" value="KAE8239169.1"/>
    <property type="molecule type" value="Genomic_DNA"/>
</dbReference>
<evidence type="ECO:0000313" key="3">
    <source>
        <dbReference type="Proteomes" id="UP000077684"/>
    </source>
</evidence>
<dbReference type="AlphaFoldDB" id="A0A8X7ST53"/>
<feature type="compositionally biased region" description="Polar residues" evidence="1">
    <location>
        <begin position="1"/>
        <end position="14"/>
    </location>
</feature>
<feature type="compositionally biased region" description="Polar residues" evidence="1">
    <location>
        <begin position="219"/>
        <end position="229"/>
    </location>
</feature>
<comment type="caution">
    <text evidence="2">The sequence shown here is derived from an EMBL/GenBank/DDBJ whole genome shotgun (WGS) entry which is preliminary data.</text>
</comment>
<feature type="compositionally biased region" description="Polar residues" evidence="1">
    <location>
        <begin position="74"/>
        <end position="85"/>
    </location>
</feature>
<reference evidence="2" key="2">
    <citation type="journal article" date="2019" name="IMA Fungus">
        <title>Genome sequencing and comparison of five Tilletia species to identify candidate genes for the detection of regulated species infecting wheat.</title>
        <authorList>
            <person name="Nguyen H.D.T."/>
            <person name="Sultana T."/>
            <person name="Kesanakurti P."/>
            <person name="Hambleton S."/>
        </authorList>
    </citation>
    <scope>NUCLEOTIDE SEQUENCE</scope>
    <source>
        <strain evidence="2">DAOMC 236426</strain>
    </source>
</reference>
<feature type="compositionally biased region" description="Low complexity" evidence="1">
    <location>
        <begin position="86"/>
        <end position="101"/>
    </location>
</feature>
<organism evidence="2 3">
    <name type="scientific">Tilletia controversa</name>
    <name type="common">dwarf bunt fungus</name>
    <dbReference type="NCBI Taxonomy" id="13291"/>
    <lineage>
        <taxon>Eukaryota</taxon>
        <taxon>Fungi</taxon>
        <taxon>Dikarya</taxon>
        <taxon>Basidiomycota</taxon>
        <taxon>Ustilaginomycotina</taxon>
        <taxon>Exobasidiomycetes</taxon>
        <taxon>Tilletiales</taxon>
        <taxon>Tilletiaceae</taxon>
        <taxon>Tilletia</taxon>
    </lineage>
</organism>
<protein>
    <submittedName>
        <fullName evidence="2">Uncharacterized protein</fullName>
    </submittedName>
</protein>
<evidence type="ECO:0000256" key="1">
    <source>
        <dbReference type="SAM" id="MobiDB-lite"/>
    </source>
</evidence>
<feature type="region of interest" description="Disordered" evidence="1">
    <location>
        <begin position="173"/>
        <end position="263"/>
    </location>
</feature>
<feature type="compositionally biased region" description="Low complexity" evidence="1">
    <location>
        <begin position="173"/>
        <end position="182"/>
    </location>
</feature>
<feature type="region of interest" description="Disordered" evidence="1">
    <location>
        <begin position="1"/>
        <end position="112"/>
    </location>
</feature>
<dbReference type="Proteomes" id="UP000077684">
    <property type="component" value="Unassembled WGS sequence"/>
</dbReference>
<sequence>MTLSSQQPPDNSQLPGEAASLSQEIAALSPAGSLSANRIQRPPPETYSEQNNDDADYEDTSDNDDDSNLPSASTSNPSSQNTAGVQSTAAATLSTATTTSLPPQPPLPDRTRHPVANAFAVREAARPHGGIPVGASRYFLPAWWNSHNEAHMLWAKNALETPWPAVWLPARSPAISSSSSTPRRARVDRRQSTSITPKLDSVSLFKDNRPLSTAMAPSHHNSGTPSLWTLSFPEMHSGKGPLRQLLRRRRGRGHLPEQLRSSN</sequence>
<keyword evidence="3" id="KW-1185">Reference proteome</keyword>